<dbReference type="InterPro" id="IPR016833">
    <property type="entry name" value="Put_Na-Bile_cotransptr"/>
</dbReference>
<feature type="compositionally biased region" description="Low complexity" evidence="1">
    <location>
        <begin position="326"/>
        <end position="338"/>
    </location>
</feature>
<keyword evidence="2" id="KW-1133">Transmembrane helix</keyword>
<dbReference type="PIRSF" id="PIRSF026166">
    <property type="entry name" value="UCP026166"/>
    <property type="match status" value="1"/>
</dbReference>
<feature type="transmembrane region" description="Helical" evidence="2">
    <location>
        <begin position="228"/>
        <end position="253"/>
    </location>
</feature>
<accession>A0ABN4FS27</accession>
<dbReference type="InterPro" id="IPR038770">
    <property type="entry name" value="Na+/solute_symporter_sf"/>
</dbReference>
<organism evidence="3 4">
    <name type="scientific">Pandoraea vervacti</name>
    <dbReference type="NCBI Taxonomy" id="656178"/>
    <lineage>
        <taxon>Bacteria</taxon>
        <taxon>Pseudomonadati</taxon>
        <taxon>Pseudomonadota</taxon>
        <taxon>Betaproteobacteria</taxon>
        <taxon>Burkholderiales</taxon>
        <taxon>Burkholderiaceae</taxon>
        <taxon>Pandoraea</taxon>
    </lineage>
</organism>
<feature type="transmembrane region" description="Helical" evidence="2">
    <location>
        <begin position="66"/>
        <end position="87"/>
    </location>
</feature>
<feature type="transmembrane region" description="Helical" evidence="2">
    <location>
        <begin position="131"/>
        <end position="155"/>
    </location>
</feature>
<evidence type="ECO:0000256" key="2">
    <source>
        <dbReference type="SAM" id="Phobius"/>
    </source>
</evidence>
<keyword evidence="4" id="KW-1185">Reference proteome</keyword>
<feature type="transmembrane region" description="Helical" evidence="2">
    <location>
        <begin position="7"/>
        <end position="27"/>
    </location>
</feature>
<evidence type="ECO:0000313" key="3">
    <source>
        <dbReference type="EMBL" id="AJP58469.1"/>
    </source>
</evidence>
<dbReference type="Gene3D" id="1.20.1530.20">
    <property type="match status" value="1"/>
</dbReference>
<dbReference type="Proteomes" id="UP000035085">
    <property type="component" value="Chromosome"/>
</dbReference>
<dbReference type="RefSeq" id="WP_044456784.1">
    <property type="nucleotide sequence ID" value="NZ_CP010897.2"/>
</dbReference>
<dbReference type="Pfam" id="PF13593">
    <property type="entry name" value="SBF_like"/>
    <property type="match status" value="1"/>
</dbReference>
<gene>
    <name evidence="3" type="ORF">UC34_18935</name>
</gene>
<dbReference type="EMBL" id="CP010897">
    <property type="protein sequence ID" value="AJP58469.1"/>
    <property type="molecule type" value="Genomic_DNA"/>
</dbReference>
<proteinExistence type="predicted"/>
<name>A0ABN4FS27_9BURK</name>
<feature type="transmembrane region" description="Helical" evidence="2">
    <location>
        <begin position="99"/>
        <end position="119"/>
    </location>
</feature>
<keyword evidence="2" id="KW-0472">Membrane</keyword>
<evidence type="ECO:0000256" key="1">
    <source>
        <dbReference type="SAM" id="MobiDB-lite"/>
    </source>
</evidence>
<dbReference type="PANTHER" id="PTHR18640:SF5">
    <property type="entry name" value="SODIUM_BILE ACID COTRANSPORTER 7"/>
    <property type="match status" value="1"/>
</dbReference>
<protein>
    <submittedName>
        <fullName evidence="3">Bile acid:sodium symporter</fullName>
    </submittedName>
</protein>
<evidence type="ECO:0000313" key="4">
    <source>
        <dbReference type="Proteomes" id="UP000035085"/>
    </source>
</evidence>
<keyword evidence="2" id="KW-0812">Transmembrane</keyword>
<sequence length="364" mass="38383">MARPRFLPDNFTLMLIVTVVLASFLPAHGEGEVAFNLLTNVAIAALFFLHGAKLSREAVLAGATHWRLHLLVFASTFVVFPIVGVALKPVLSWMVTPELYLGILFLCTLPATVQSAIAFTSIARGNVPAAVCSASASSLFGIFITPVLVGLIVVHHDGNGGASPFDSIGNIMLQLLVPFIAGQLSRKAIGKWVERNRGLLKVVDQGSILLVVYTAFSEAVNTGLWHQIPPLALLGLLGCCAVILALMLAITTYSARWLGFSREDEITIVFCGSKKSLASGIPMAKVLFATGPLGAIVLPLMLFHQMQLMVCAVLAQRYANRQRAAQGAQAGKGAKLAKSTPGKAATDANPGKSDSKSANAGAGR</sequence>
<feature type="region of interest" description="Disordered" evidence="1">
    <location>
        <begin position="326"/>
        <end position="364"/>
    </location>
</feature>
<feature type="transmembrane region" description="Helical" evidence="2">
    <location>
        <begin position="33"/>
        <end position="54"/>
    </location>
</feature>
<dbReference type="PANTHER" id="PTHR18640">
    <property type="entry name" value="SOLUTE CARRIER FAMILY 10 MEMBER 7"/>
    <property type="match status" value="1"/>
</dbReference>
<reference evidence="4" key="1">
    <citation type="submission" date="2015-02" db="EMBL/GenBank/DDBJ databases">
        <title>Complete Genome Sequencing of Pandoraea vervacti NS15 sp. nov.</title>
        <authorList>
            <person name="Chan K.-G."/>
        </authorList>
    </citation>
    <scope>NUCLEOTIDE SEQUENCE [LARGE SCALE GENOMIC DNA]</scope>
    <source>
        <strain evidence="4">NS15</strain>
    </source>
</reference>
<feature type="transmembrane region" description="Helical" evidence="2">
    <location>
        <begin position="167"/>
        <end position="186"/>
    </location>
</feature>